<name>A0A1I0H5R6_9ACTN</name>
<keyword evidence="3" id="KW-0547">Nucleotide-binding</keyword>
<accession>A0A1I0H5R6</accession>
<dbReference type="PROSITE" id="PS00211">
    <property type="entry name" value="ABC_TRANSPORTER_1"/>
    <property type="match status" value="1"/>
</dbReference>
<gene>
    <name evidence="7" type="ORF">SAMN04488546_3628</name>
</gene>
<dbReference type="SUPFAM" id="SSF52540">
    <property type="entry name" value="P-loop containing nucleoside triphosphate hydrolases"/>
    <property type="match status" value="1"/>
</dbReference>
<protein>
    <submittedName>
        <fullName evidence="7">ABC-2 type transport system ATP-binding protein</fullName>
    </submittedName>
</protein>
<dbReference type="InterPro" id="IPR027417">
    <property type="entry name" value="P-loop_NTPase"/>
</dbReference>
<evidence type="ECO:0000256" key="2">
    <source>
        <dbReference type="ARBA" id="ARBA00022448"/>
    </source>
</evidence>
<dbReference type="GO" id="GO:0005524">
    <property type="term" value="F:ATP binding"/>
    <property type="evidence" value="ECO:0007669"/>
    <property type="project" value="UniProtKB-KW"/>
</dbReference>
<reference evidence="8" key="1">
    <citation type="submission" date="2016-10" db="EMBL/GenBank/DDBJ databases">
        <authorList>
            <person name="Varghese N."/>
            <person name="Submissions S."/>
        </authorList>
    </citation>
    <scope>NUCLEOTIDE SEQUENCE [LARGE SCALE GENOMIC DNA]</scope>
    <source>
        <strain evidence="8">DSM 44209</strain>
    </source>
</reference>
<feature type="domain" description="ABC transporter" evidence="6">
    <location>
        <begin position="57"/>
        <end position="282"/>
    </location>
</feature>
<keyword evidence="5" id="KW-0046">Antibiotic resistance</keyword>
<organism evidence="7 8">
    <name type="scientific">Geodermatophilus poikilotrophus</name>
    <dbReference type="NCBI Taxonomy" id="1333667"/>
    <lineage>
        <taxon>Bacteria</taxon>
        <taxon>Bacillati</taxon>
        <taxon>Actinomycetota</taxon>
        <taxon>Actinomycetes</taxon>
        <taxon>Geodermatophilales</taxon>
        <taxon>Geodermatophilaceae</taxon>
        <taxon>Geodermatophilus</taxon>
    </lineage>
</organism>
<sequence>MVVGRWGIPSVAAGGGVDALLPTGRGHCVLVQKDSLLPTTRTLAAGPGSEPDPDAAISVRGLVKRYGDRAAVDGLDLDIRRGEIFALLGPNGAGKTTTVEVLEGYRKRDGGDVRVLGVDPARGGRRWRAQLGIVLQSGAGDSQLSVRELLKARASYYAEPRDPDEVMELVGLTAEAGARGRTLSGGQRRRLDVALGIVGRPRLLFLDEPTTGFDPEARRQFWALIRSLRDLGTTMLLTTHYLDEAEALADRVGVLARGQLAEVAVPAALGGRGTAPAVVSWTEDGVRRSAETATPTAFVRELAARFPGEVPDLTVARPTLEDVYLKMIGQVPEGGGTAAAVGRRGAERSQGVSS</sequence>
<keyword evidence="2" id="KW-0813">Transport</keyword>
<dbReference type="Gene3D" id="3.40.50.300">
    <property type="entry name" value="P-loop containing nucleotide triphosphate hydrolases"/>
    <property type="match status" value="1"/>
</dbReference>
<dbReference type="InterPro" id="IPR003593">
    <property type="entry name" value="AAA+_ATPase"/>
</dbReference>
<evidence type="ECO:0000256" key="4">
    <source>
        <dbReference type="ARBA" id="ARBA00022840"/>
    </source>
</evidence>
<dbReference type="InterPro" id="IPR017871">
    <property type="entry name" value="ABC_transporter-like_CS"/>
</dbReference>
<dbReference type="Pfam" id="PF00005">
    <property type="entry name" value="ABC_tran"/>
    <property type="match status" value="1"/>
</dbReference>
<dbReference type="AlphaFoldDB" id="A0A1I0H5R6"/>
<keyword evidence="8" id="KW-1185">Reference proteome</keyword>
<dbReference type="PROSITE" id="PS50893">
    <property type="entry name" value="ABC_TRANSPORTER_2"/>
    <property type="match status" value="1"/>
</dbReference>
<dbReference type="PANTHER" id="PTHR42711:SF16">
    <property type="entry name" value="ABC TRANSPORTER ATP-BINDING PROTEIN"/>
    <property type="match status" value="1"/>
</dbReference>
<comment type="subcellular location">
    <subcellularLocation>
        <location evidence="1">Cell membrane</location>
        <topology evidence="1">Peripheral membrane protein</topology>
    </subcellularLocation>
</comment>
<dbReference type="InterPro" id="IPR050763">
    <property type="entry name" value="ABC_transporter_ATP-binding"/>
</dbReference>
<dbReference type="PANTHER" id="PTHR42711">
    <property type="entry name" value="ABC TRANSPORTER ATP-BINDING PROTEIN"/>
    <property type="match status" value="1"/>
</dbReference>
<evidence type="ECO:0000256" key="5">
    <source>
        <dbReference type="ARBA" id="ARBA00023251"/>
    </source>
</evidence>
<evidence type="ECO:0000313" key="7">
    <source>
        <dbReference type="EMBL" id="SET78998.1"/>
    </source>
</evidence>
<dbReference type="EMBL" id="FOIE01000008">
    <property type="protein sequence ID" value="SET78998.1"/>
    <property type="molecule type" value="Genomic_DNA"/>
</dbReference>
<evidence type="ECO:0000259" key="6">
    <source>
        <dbReference type="PROSITE" id="PS50893"/>
    </source>
</evidence>
<evidence type="ECO:0000256" key="1">
    <source>
        <dbReference type="ARBA" id="ARBA00004202"/>
    </source>
</evidence>
<dbReference type="InterPro" id="IPR003439">
    <property type="entry name" value="ABC_transporter-like_ATP-bd"/>
</dbReference>
<dbReference type="GO" id="GO:0016887">
    <property type="term" value="F:ATP hydrolysis activity"/>
    <property type="evidence" value="ECO:0007669"/>
    <property type="project" value="InterPro"/>
</dbReference>
<proteinExistence type="predicted"/>
<dbReference type="GO" id="GO:0005886">
    <property type="term" value="C:plasma membrane"/>
    <property type="evidence" value="ECO:0007669"/>
    <property type="project" value="UniProtKB-SubCell"/>
</dbReference>
<dbReference type="GO" id="GO:0046677">
    <property type="term" value="P:response to antibiotic"/>
    <property type="evidence" value="ECO:0007669"/>
    <property type="project" value="UniProtKB-KW"/>
</dbReference>
<dbReference type="CDD" id="cd03230">
    <property type="entry name" value="ABC_DR_subfamily_A"/>
    <property type="match status" value="1"/>
</dbReference>
<evidence type="ECO:0000256" key="3">
    <source>
        <dbReference type="ARBA" id="ARBA00022741"/>
    </source>
</evidence>
<keyword evidence="4 7" id="KW-0067">ATP-binding</keyword>
<dbReference type="SMART" id="SM00382">
    <property type="entry name" value="AAA"/>
    <property type="match status" value="1"/>
</dbReference>
<evidence type="ECO:0000313" key="8">
    <source>
        <dbReference type="Proteomes" id="UP000198507"/>
    </source>
</evidence>
<dbReference type="Proteomes" id="UP000198507">
    <property type="component" value="Unassembled WGS sequence"/>
</dbReference>